<proteinExistence type="predicted"/>
<keyword evidence="3" id="KW-1185">Reference proteome</keyword>
<evidence type="ECO:0008006" key="4">
    <source>
        <dbReference type="Google" id="ProtNLM"/>
    </source>
</evidence>
<dbReference type="PANTHER" id="PTHR47027">
    <property type="entry name" value="REVERSE TRANSCRIPTASE DOMAIN-CONTAINING PROTEIN"/>
    <property type="match status" value="1"/>
</dbReference>
<evidence type="ECO:0000313" key="2">
    <source>
        <dbReference type="EMBL" id="VDK73084.1"/>
    </source>
</evidence>
<dbReference type="OrthoDB" id="6144240at2759"/>
<evidence type="ECO:0000313" key="3">
    <source>
        <dbReference type="Proteomes" id="UP000281553"/>
    </source>
</evidence>
<feature type="region of interest" description="Disordered" evidence="1">
    <location>
        <begin position="315"/>
        <end position="334"/>
    </location>
</feature>
<accession>A0A3P6U4Q1</accession>
<dbReference type="PANTHER" id="PTHR47027:SF26">
    <property type="entry name" value="REVERSE TRANSCRIPTASE DOMAIN-CONTAINING PROTEIN"/>
    <property type="match status" value="1"/>
</dbReference>
<reference evidence="2 3" key="1">
    <citation type="submission" date="2018-11" db="EMBL/GenBank/DDBJ databases">
        <authorList>
            <consortium name="Pathogen Informatics"/>
        </authorList>
    </citation>
    <scope>NUCLEOTIDE SEQUENCE [LARGE SCALE GENOMIC DNA]</scope>
</reference>
<organism evidence="2 3">
    <name type="scientific">Dibothriocephalus latus</name>
    <name type="common">Fish tapeworm</name>
    <name type="synonym">Diphyllobothrium latum</name>
    <dbReference type="NCBI Taxonomy" id="60516"/>
    <lineage>
        <taxon>Eukaryota</taxon>
        <taxon>Metazoa</taxon>
        <taxon>Spiralia</taxon>
        <taxon>Lophotrochozoa</taxon>
        <taxon>Platyhelminthes</taxon>
        <taxon>Cestoda</taxon>
        <taxon>Eucestoda</taxon>
        <taxon>Diphyllobothriidea</taxon>
        <taxon>Diphyllobothriidae</taxon>
        <taxon>Dibothriocephalus</taxon>
    </lineage>
</organism>
<gene>
    <name evidence="2" type="ORF">DILT_LOCUS2472</name>
</gene>
<evidence type="ECO:0000256" key="1">
    <source>
        <dbReference type="SAM" id="MobiDB-lite"/>
    </source>
</evidence>
<name>A0A3P6U4Q1_DIBLA</name>
<feature type="compositionally biased region" description="Polar residues" evidence="1">
    <location>
        <begin position="315"/>
        <end position="328"/>
    </location>
</feature>
<dbReference type="EMBL" id="UYRU01042148">
    <property type="protein sequence ID" value="VDK73084.1"/>
    <property type="molecule type" value="Genomic_DNA"/>
</dbReference>
<protein>
    <recommendedName>
        <fullName evidence="4">Reverse transcriptase domain-containing protein</fullName>
    </recommendedName>
</protein>
<dbReference type="AlphaFoldDB" id="A0A3P6U4Q1"/>
<sequence length="334" mass="37944">MPVFTSAHGLCSPHRVLIRPLDTWVARKGEEIQGYADHNEWKNFFAAIKAVYGHIVKGRAPLLSTDGPTLLAERALILKRWTEQIQNILNRLSSISEAAIDRMPQETIKAVQQPSSGKASDSDASTAEVYKYVDHQLINRLTTLFQEMWTTIVHIYKRNGNSQLCDNHHGILLFNIAGKIFARVLNHLNNHLEQGLLPESQCIFSRHSCTTDMIFAVQQLQEKRQDMRTYFYTLSLKQGCVLVPTLCSFMFSAILIEAFYEEHPGIRINCRTNGHILNVRRMQAPTRVPTTTVHDLLFADDRTLNNTRCKGAWTSSPQVAQTSASPSTRIKRWS</sequence>
<dbReference type="Proteomes" id="UP000281553">
    <property type="component" value="Unassembled WGS sequence"/>
</dbReference>